<evidence type="ECO:0000313" key="2">
    <source>
        <dbReference type="EMBL" id="KHN74660.1"/>
    </source>
</evidence>
<keyword evidence="1" id="KW-0732">Signal</keyword>
<name>A0A0B2V0P0_TOXCA</name>
<sequence length="91" mass="10437">MGREQISAICRNEGPFVCVLALLTVFPASEAVRGALFRSGRSLLKPQREPVYSLPVAAPYIYEFQESIPFVQYRPNKHFDSEQEFRELQSE</sequence>
<protein>
    <submittedName>
        <fullName evidence="2">Uncharacterized protein</fullName>
    </submittedName>
</protein>
<feature type="chain" id="PRO_5002076749" evidence="1">
    <location>
        <begin position="32"/>
        <end position="91"/>
    </location>
</feature>
<evidence type="ECO:0000313" key="3">
    <source>
        <dbReference type="Proteomes" id="UP000031036"/>
    </source>
</evidence>
<dbReference type="EMBL" id="JPKZ01002886">
    <property type="protein sequence ID" value="KHN74660.1"/>
    <property type="molecule type" value="Genomic_DNA"/>
</dbReference>
<keyword evidence="3" id="KW-1185">Reference proteome</keyword>
<dbReference type="AlphaFoldDB" id="A0A0B2V0P0"/>
<feature type="signal peptide" evidence="1">
    <location>
        <begin position="1"/>
        <end position="31"/>
    </location>
</feature>
<reference evidence="2 3" key="1">
    <citation type="submission" date="2014-11" db="EMBL/GenBank/DDBJ databases">
        <title>Genetic blueprint of the zoonotic pathogen Toxocara canis.</title>
        <authorList>
            <person name="Zhu X.-Q."/>
            <person name="Korhonen P.K."/>
            <person name="Cai H."/>
            <person name="Young N.D."/>
            <person name="Nejsum P."/>
            <person name="von Samson-Himmelstjerna G."/>
            <person name="Boag P.R."/>
            <person name="Tan P."/>
            <person name="Li Q."/>
            <person name="Min J."/>
            <person name="Yang Y."/>
            <person name="Wang X."/>
            <person name="Fang X."/>
            <person name="Hall R.S."/>
            <person name="Hofmann A."/>
            <person name="Sternberg P.W."/>
            <person name="Jex A.R."/>
            <person name="Gasser R.B."/>
        </authorList>
    </citation>
    <scope>NUCLEOTIDE SEQUENCE [LARGE SCALE GENOMIC DNA]</scope>
    <source>
        <strain evidence="2">PN_DK_2014</strain>
    </source>
</reference>
<comment type="caution">
    <text evidence="2">The sequence shown here is derived from an EMBL/GenBank/DDBJ whole genome shotgun (WGS) entry which is preliminary data.</text>
</comment>
<organism evidence="2 3">
    <name type="scientific">Toxocara canis</name>
    <name type="common">Canine roundworm</name>
    <dbReference type="NCBI Taxonomy" id="6265"/>
    <lineage>
        <taxon>Eukaryota</taxon>
        <taxon>Metazoa</taxon>
        <taxon>Ecdysozoa</taxon>
        <taxon>Nematoda</taxon>
        <taxon>Chromadorea</taxon>
        <taxon>Rhabditida</taxon>
        <taxon>Spirurina</taxon>
        <taxon>Ascaridomorpha</taxon>
        <taxon>Ascaridoidea</taxon>
        <taxon>Toxocaridae</taxon>
        <taxon>Toxocara</taxon>
    </lineage>
</organism>
<accession>A0A0B2V0P0</accession>
<dbReference type="Proteomes" id="UP000031036">
    <property type="component" value="Unassembled WGS sequence"/>
</dbReference>
<proteinExistence type="predicted"/>
<gene>
    <name evidence="2" type="ORF">Tcan_02911</name>
</gene>
<evidence type="ECO:0000256" key="1">
    <source>
        <dbReference type="SAM" id="SignalP"/>
    </source>
</evidence>